<sequence length="68" mass="7714">MKIKHYTLPEHALSGQRQLIHFHFGEPGRGEKIYLQAGLHADEIPGMLVLHYLKEITQPGGTARRVAR</sequence>
<name>A0A485A8I3_RAOPL</name>
<dbReference type="Proteomes" id="UP000345637">
    <property type="component" value="Unassembled WGS sequence"/>
</dbReference>
<organism evidence="1 2">
    <name type="scientific">Raoultella planticola</name>
    <name type="common">Klebsiella planticola</name>
    <dbReference type="NCBI Taxonomy" id="575"/>
    <lineage>
        <taxon>Bacteria</taxon>
        <taxon>Pseudomonadati</taxon>
        <taxon>Pseudomonadota</taxon>
        <taxon>Gammaproteobacteria</taxon>
        <taxon>Enterobacterales</taxon>
        <taxon>Enterobacteriaceae</taxon>
        <taxon>Klebsiella/Raoultella group</taxon>
        <taxon>Raoultella</taxon>
    </lineage>
</organism>
<protein>
    <recommendedName>
        <fullName evidence="3">Succinylglutamate desuccinylase</fullName>
    </recommendedName>
</protein>
<evidence type="ECO:0008006" key="3">
    <source>
        <dbReference type="Google" id="ProtNLM"/>
    </source>
</evidence>
<proteinExistence type="predicted"/>
<dbReference type="EMBL" id="CAADJE010000010">
    <property type="protein sequence ID" value="VFS57777.1"/>
    <property type="molecule type" value="Genomic_DNA"/>
</dbReference>
<evidence type="ECO:0000313" key="1">
    <source>
        <dbReference type="EMBL" id="VFS57777.1"/>
    </source>
</evidence>
<evidence type="ECO:0000313" key="2">
    <source>
        <dbReference type="Proteomes" id="UP000345637"/>
    </source>
</evidence>
<reference evidence="1 2" key="1">
    <citation type="submission" date="2019-03" db="EMBL/GenBank/DDBJ databases">
        <authorList>
            <consortium name="Pathogen Informatics"/>
        </authorList>
    </citation>
    <scope>NUCLEOTIDE SEQUENCE [LARGE SCALE GENOMIC DNA]</scope>
    <source>
        <strain evidence="1 2">NCTC12998</strain>
    </source>
</reference>
<dbReference type="Gene3D" id="3.40.630.10">
    <property type="entry name" value="Zn peptidases"/>
    <property type="match status" value="1"/>
</dbReference>
<gene>
    <name evidence="1" type="ORF">NCTC12998_00633</name>
</gene>
<dbReference type="AlphaFoldDB" id="A0A485A8I3"/>
<dbReference type="SUPFAM" id="SSF53187">
    <property type="entry name" value="Zn-dependent exopeptidases"/>
    <property type="match status" value="1"/>
</dbReference>
<accession>A0A485A8I3</accession>